<keyword evidence="1" id="KW-0240">DNA-directed RNA polymerase</keyword>
<reference evidence="1 2" key="1">
    <citation type="submission" date="2018-09" db="EMBL/GenBank/DDBJ databases">
        <title>Genome sequencing of strain 2DFW10M-5.</title>
        <authorList>
            <person name="Heo J."/>
            <person name="Kim S.-J."/>
            <person name="Kwon S.-W."/>
        </authorList>
    </citation>
    <scope>NUCLEOTIDE SEQUENCE [LARGE SCALE GENOMIC DNA]</scope>
    <source>
        <strain evidence="1 2">2DFW10M-5</strain>
    </source>
</reference>
<keyword evidence="1" id="KW-0804">Transcription</keyword>
<name>A0A387BKL3_9MICO</name>
<evidence type="ECO:0000313" key="2">
    <source>
        <dbReference type="Proteomes" id="UP000275069"/>
    </source>
</evidence>
<sequence>MADDFHKPVKLPGRVFEAFHGGQDPAVALRVAHETAHALISRVHADPDPDVVDRLVGYTDQHGIDAIAELWSQASARSLPGALWRIYLVRVLIRQSPEETSYLYQRGADVTPTIDPIVAGAQEPTGPVEIVELADQILRGAFQGDFADALDRAAAFCRVEAAGAAALADSVDAVDPERATELTTRASRFVQTGDELGACARLWRAESLD</sequence>
<dbReference type="RefSeq" id="WP_120788396.1">
    <property type="nucleotide sequence ID" value="NZ_CP032624.1"/>
</dbReference>
<keyword evidence="2" id="KW-1185">Reference proteome</keyword>
<dbReference type="EMBL" id="CP032624">
    <property type="protein sequence ID" value="AYG02862.1"/>
    <property type="molecule type" value="Genomic_DNA"/>
</dbReference>
<protein>
    <submittedName>
        <fullName evidence="1">DNA-directed RNA polymerase subunit beta</fullName>
    </submittedName>
</protein>
<organism evidence="1 2">
    <name type="scientific">Gryllotalpicola protaetiae</name>
    <dbReference type="NCBI Taxonomy" id="2419771"/>
    <lineage>
        <taxon>Bacteria</taxon>
        <taxon>Bacillati</taxon>
        <taxon>Actinomycetota</taxon>
        <taxon>Actinomycetes</taxon>
        <taxon>Micrococcales</taxon>
        <taxon>Microbacteriaceae</taxon>
        <taxon>Gryllotalpicola</taxon>
    </lineage>
</organism>
<evidence type="ECO:0000313" key="1">
    <source>
        <dbReference type="EMBL" id="AYG02862.1"/>
    </source>
</evidence>
<dbReference type="Proteomes" id="UP000275069">
    <property type="component" value="Chromosome"/>
</dbReference>
<proteinExistence type="predicted"/>
<dbReference type="OrthoDB" id="5188280at2"/>
<accession>A0A387BKL3</accession>
<dbReference type="KEGG" id="gry:D7I44_04550"/>
<dbReference type="AlphaFoldDB" id="A0A387BKL3"/>
<dbReference type="GO" id="GO:0000428">
    <property type="term" value="C:DNA-directed RNA polymerase complex"/>
    <property type="evidence" value="ECO:0007669"/>
    <property type="project" value="UniProtKB-KW"/>
</dbReference>
<gene>
    <name evidence="1" type="ORF">D7I44_04550</name>
</gene>